<name>A0A511VZU4_9BACI</name>
<gene>
    <name evidence="1" type="ORF">AHA02nite_00920</name>
</gene>
<dbReference type="EMBL" id="BJYA01000001">
    <property type="protein sequence ID" value="GEN44316.1"/>
    <property type="molecule type" value="Genomic_DNA"/>
</dbReference>
<comment type="caution">
    <text evidence="1">The sequence shown here is derived from an EMBL/GenBank/DDBJ whole genome shotgun (WGS) entry which is preliminary data.</text>
</comment>
<dbReference type="Proteomes" id="UP000321440">
    <property type="component" value="Unassembled WGS sequence"/>
</dbReference>
<keyword evidence="2" id="KW-1185">Reference proteome</keyword>
<organism evidence="1 2">
    <name type="scientific">Alkalibacillus haloalkaliphilus</name>
    <dbReference type="NCBI Taxonomy" id="94136"/>
    <lineage>
        <taxon>Bacteria</taxon>
        <taxon>Bacillati</taxon>
        <taxon>Bacillota</taxon>
        <taxon>Bacilli</taxon>
        <taxon>Bacillales</taxon>
        <taxon>Bacillaceae</taxon>
        <taxon>Alkalibacillus</taxon>
    </lineage>
</organism>
<reference evidence="1 2" key="1">
    <citation type="submission" date="2019-07" db="EMBL/GenBank/DDBJ databases">
        <title>Whole genome shotgun sequence of Alkalibacillus haloalkaliphilus NBRC 103110.</title>
        <authorList>
            <person name="Hosoyama A."/>
            <person name="Uohara A."/>
            <person name="Ohji S."/>
            <person name="Ichikawa N."/>
        </authorList>
    </citation>
    <scope>NUCLEOTIDE SEQUENCE [LARGE SCALE GENOMIC DNA]</scope>
    <source>
        <strain evidence="1 2">NBRC 103110</strain>
    </source>
</reference>
<accession>A0A511VZU4</accession>
<dbReference type="AlphaFoldDB" id="A0A511VZU4"/>
<protein>
    <submittedName>
        <fullName evidence="1">Uncharacterized protein</fullName>
    </submittedName>
</protein>
<evidence type="ECO:0000313" key="2">
    <source>
        <dbReference type="Proteomes" id="UP000321440"/>
    </source>
</evidence>
<proteinExistence type="predicted"/>
<sequence length="81" mass="9522">MHKKTGLAKKLTLLFCPNKHDVLTPCLVFILQRNSKKYNHKFNCSQFRQKNYFRTSFNSSVDNSQYCSLKSFKKSLNNALE</sequence>
<evidence type="ECO:0000313" key="1">
    <source>
        <dbReference type="EMBL" id="GEN44316.1"/>
    </source>
</evidence>